<dbReference type="CDD" id="cd03806">
    <property type="entry name" value="GT4_ALG11-like"/>
    <property type="match status" value="1"/>
</dbReference>
<evidence type="ECO:0000256" key="2">
    <source>
        <dbReference type="ARBA" id="ARBA00004922"/>
    </source>
</evidence>
<feature type="domain" description="ALG11 mannosyltransferase N-terminal" evidence="14">
    <location>
        <begin position="108"/>
        <end position="319"/>
    </location>
</feature>
<comment type="function">
    <text evidence="12">GDP-Man:Man(3)GlcNAc(2)-PP-Dol alpha-1,2-mannosyltransferase that operates in the biosynthetic pathway of dolichol-linked oligosaccharides, the glycan precursors employed in protein asparagine (N)-glycosylation. The assembly of dolichol-linked oligosaccharides begins on the cytosolic side of the endoplasmic reticulum membrane and finishes in its lumen. The sequential addition of sugars to dolichol pyrophosphate produces dolichol-linked oligosaccharides containing fourteen sugars, including two GlcNAcs, nine mannoses and three glucoses. Once assembled, the oligosaccharide is transferred from the lipid to nascent proteins by oligosaccharyltransferases. Catalyzes, on the cytoplasmic face of the endoplasmic reticulum, the addition of the fourth and fifth mannose residues to the dolichol-linked oligosaccharide chain, to produce Man(5)GlcNAc(2)-PP-dolichol core oligosaccharide.</text>
</comment>
<name>A0ABP0EG53_9ASCO</name>
<accession>A0ABP0EG53</accession>
<evidence type="ECO:0000256" key="10">
    <source>
        <dbReference type="ARBA" id="ARBA00023136"/>
    </source>
</evidence>
<keyword evidence="9 12" id="KW-1133">Transmembrane helix</keyword>
<evidence type="ECO:0000256" key="12">
    <source>
        <dbReference type="RuleBase" id="RU367051"/>
    </source>
</evidence>
<dbReference type="Pfam" id="PF00534">
    <property type="entry name" value="Glycos_transf_1"/>
    <property type="match status" value="1"/>
</dbReference>
<keyword evidence="5 12" id="KW-0328">Glycosyltransferase</keyword>
<sequence length="592" mass="68434">MYFLVYIGILLYVGLKFITSALPRLFLVPPHDWRDKIKKVIEHPKPIYLKVGSKRSAYRRRLVLASDAPAYYTNFVNNKLKISPDDAKSSDFEHLMKNRDVDDPHRRLVYGFFHPYANNGGGGERVLWLAVQATLMASDRNVVAIYTTNIDAQPKDILNKVQQKFQIEHLDGSRIVFIYLKKYGKFIDADYWKHFTILGQFFGSVVLALEAMYELSPDVWVDTIGLPASYFPVNFILKIPIMSYVHYPVLQPEMFGKLKFKDFSFNSFKTIKPSLQDVKELGKLMYWSVLYYLYVYLGSLVDVTLTNGTWTNNHMQSIWSVNKSMGKKVDILYPPCGEFIETVDLVTKRENKMLYIAQFRPEKRHVLILEKYSQFLQQNKKVSPKLIPSLVFLGSCRTAEDTATLVEVKSLASELDLDVEFVVDCSYEEVLSWLSRVKYGLNAMWNEHFGIGVVEYLSKGAVPLVHASAGPLLDIVTGWEDEQNKGKWHNNTGFFFKDSTDPDYKGEVSKEGFLIFDNESFPDFTQLLEEIIVKHPELSSDENLNKLRANGQKLLQKFSNSEFVEQWVAHVGELQYLERSYRDKRTDIVRVY</sequence>
<gene>
    <name evidence="15" type="primary">ALG11</name>
    <name evidence="15" type="ORF">CAAN4_F16204</name>
</gene>
<dbReference type="PANTHER" id="PTHR45919:SF1">
    <property type="entry name" value="GDP-MAN:MAN(3)GLCNAC(2)-PP-DOL ALPHA-1,2-MANNOSYLTRANSFERASE"/>
    <property type="match status" value="1"/>
</dbReference>
<keyword evidence="10 12" id="KW-0472">Membrane</keyword>
<protein>
    <recommendedName>
        <fullName evidence="4 12">GDP-Man:Man(3)GlcNAc(2)-PP-Dol alpha-1,2-mannosyltransferase</fullName>
        <ecNumber evidence="3 12">2.4.1.131</ecNumber>
    </recommendedName>
</protein>
<evidence type="ECO:0000256" key="8">
    <source>
        <dbReference type="ARBA" id="ARBA00022824"/>
    </source>
</evidence>
<dbReference type="Proteomes" id="UP001497600">
    <property type="component" value="Chromosome F"/>
</dbReference>
<dbReference type="Pfam" id="PF15924">
    <property type="entry name" value="ALG11_N"/>
    <property type="match status" value="1"/>
</dbReference>
<evidence type="ECO:0000313" key="15">
    <source>
        <dbReference type="EMBL" id="CAK7914387.1"/>
    </source>
</evidence>
<dbReference type="EMBL" id="OZ004258">
    <property type="protein sequence ID" value="CAK7914387.1"/>
    <property type="molecule type" value="Genomic_DNA"/>
</dbReference>
<feature type="transmembrane region" description="Helical" evidence="12">
    <location>
        <begin position="229"/>
        <end position="250"/>
    </location>
</feature>
<evidence type="ECO:0000256" key="5">
    <source>
        <dbReference type="ARBA" id="ARBA00022676"/>
    </source>
</evidence>
<evidence type="ECO:0000259" key="14">
    <source>
        <dbReference type="Pfam" id="PF15924"/>
    </source>
</evidence>
<evidence type="ECO:0000256" key="3">
    <source>
        <dbReference type="ARBA" id="ARBA00012645"/>
    </source>
</evidence>
<proteinExistence type="inferred from homology"/>
<keyword evidence="7 12" id="KW-0812">Transmembrane</keyword>
<feature type="transmembrane region" description="Helical" evidence="12">
    <location>
        <begin position="289"/>
        <end position="310"/>
    </location>
</feature>
<dbReference type="EC" id="2.4.1.131" evidence="3 12"/>
<feature type="transmembrane region" description="Helical" evidence="12">
    <location>
        <begin position="6"/>
        <end position="27"/>
    </location>
</feature>
<feature type="transmembrane region" description="Helical" evidence="12">
    <location>
        <begin position="191"/>
        <end position="209"/>
    </location>
</feature>
<evidence type="ECO:0000256" key="9">
    <source>
        <dbReference type="ARBA" id="ARBA00022989"/>
    </source>
</evidence>
<evidence type="ECO:0000256" key="1">
    <source>
        <dbReference type="ARBA" id="ARBA00004389"/>
    </source>
</evidence>
<comment type="pathway">
    <text evidence="2 12">Protein modification; protein glycosylation.</text>
</comment>
<evidence type="ECO:0000256" key="6">
    <source>
        <dbReference type="ARBA" id="ARBA00022679"/>
    </source>
</evidence>
<evidence type="ECO:0000256" key="7">
    <source>
        <dbReference type="ARBA" id="ARBA00022692"/>
    </source>
</evidence>
<dbReference type="InterPro" id="IPR001296">
    <property type="entry name" value="Glyco_trans_1"/>
</dbReference>
<dbReference type="SUPFAM" id="SSF53756">
    <property type="entry name" value="UDP-Glycosyltransferase/glycogen phosphorylase"/>
    <property type="match status" value="1"/>
</dbReference>
<evidence type="ECO:0000256" key="11">
    <source>
        <dbReference type="ARBA" id="ARBA00045065"/>
    </source>
</evidence>
<keyword evidence="16" id="KW-1185">Reference proteome</keyword>
<evidence type="ECO:0000313" key="16">
    <source>
        <dbReference type="Proteomes" id="UP001497600"/>
    </source>
</evidence>
<comment type="similarity">
    <text evidence="12">Belongs to the glycosyltransferase group 1 family. Glycosyltransferase 4 subfamily.</text>
</comment>
<feature type="domain" description="Glycosyl transferase family 1" evidence="13">
    <location>
        <begin position="348"/>
        <end position="498"/>
    </location>
</feature>
<dbReference type="Gene3D" id="3.40.50.2000">
    <property type="entry name" value="Glycogen Phosphorylase B"/>
    <property type="match status" value="1"/>
</dbReference>
<reference evidence="15 16" key="1">
    <citation type="submission" date="2024-01" db="EMBL/GenBank/DDBJ databases">
        <authorList>
            <consortium name="Genoscope - CEA"/>
            <person name="William W."/>
        </authorList>
    </citation>
    <scope>NUCLEOTIDE SEQUENCE [LARGE SCALE GENOMIC DNA]</scope>
    <source>
        <strain evidence="15 16">29B2s-10</strain>
    </source>
</reference>
<evidence type="ECO:0000256" key="4">
    <source>
        <dbReference type="ARBA" id="ARBA00022018"/>
    </source>
</evidence>
<comment type="catalytic activity">
    <reaction evidence="11 12">
        <text>an alpha-D-Man-(1-&gt;3)-[alpha-D-Man-(1-&gt;6)]-beta-D-Man-(1-&gt;4)-beta-D-GlcNAc-(1-&gt;4)-alpha-D-GlcNAc-diphospho-di-trans,poly-cis-dolichol + 2 GDP-alpha-D-mannose = an alpha-D-Man-(1-&gt;2)-alpha-D-Man-(1-&gt;2)-alpha-D-Man-(1-&gt;3)-[alpha-D-Man-(1-&gt;6)]-beta-D-Man-(1-&gt;4)-beta-D-GlcNAc-(1-&gt;4)-alpha-D-GlcNAc-diphospho-di-trans,poly-cis-dolichol + 2 GDP + 2 H(+)</text>
        <dbReference type="Rhea" id="RHEA:29523"/>
        <dbReference type="Rhea" id="RHEA-COMP:19515"/>
        <dbReference type="Rhea" id="RHEA-COMP:19516"/>
        <dbReference type="ChEBI" id="CHEBI:15378"/>
        <dbReference type="ChEBI" id="CHEBI:57527"/>
        <dbReference type="ChEBI" id="CHEBI:58189"/>
        <dbReference type="ChEBI" id="CHEBI:132511"/>
        <dbReference type="ChEBI" id="CHEBI:132515"/>
        <dbReference type="EC" id="2.4.1.131"/>
    </reaction>
    <physiologicalReaction direction="left-to-right" evidence="11 12">
        <dbReference type="Rhea" id="RHEA:29524"/>
    </physiologicalReaction>
</comment>
<organism evidence="15 16">
    <name type="scientific">[Candida] anglica</name>
    <dbReference type="NCBI Taxonomy" id="148631"/>
    <lineage>
        <taxon>Eukaryota</taxon>
        <taxon>Fungi</taxon>
        <taxon>Dikarya</taxon>
        <taxon>Ascomycota</taxon>
        <taxon>Saccharomycotina</taxon>
        <taxon>Pichiomycetes</taxon>
        <taxon>Debaryomycetaceae</taxon>
        <taxon>Kurtzmaniella</taxon>
    </lineage>
</organism>
<keyword evidence="6 12" id="KW-0808">Transferase</keyword>
<dbReference type="InterPro" id="IPR038013">
    <property type="entry name" value="ALG11"/>
</dbReference>
<keyword evidence="8 12" id="KW-0256">Endoplasmic reticulum</keyword>
<dbReference type="PANTHER" id="PTHR45919">
    <property type="entry name" value="GDP-MAN:MAN(3)GLCNAC(2)-PP-DOL ALPHA-1,2-MANNOSYLTRANSFERASE"/>
    <property type="match status" value="1"/>
</dbReference>
<evidence type="ECO:0000259" key="13">
    <source>
        <dbReference type="Pfam" id="PF00534"/>
    </source>
</evidence>
<dbReference type="InterPro" id="IPR031814">
    <property type="entry name" value="ALG11_N"/>
</dbReference>
<comment type="subcellular location">
    <subcellularLocation>
        <location evidence="1">Endoplasmic reticulum membrane</location>
        <topology evidence="1">Single-pass membrane protein</topology>
    </subcellularLocation>
</comment>